<keyword evidence="2 4" id="KW-0378">Hydrolase</keyword>
<sequence length="340" mass="39030">MRSYDPGKIGCYAGWRRYEGNPVIDERIGEVSDAVVLEENGKYKMYYSHRFLKKILLAAGENGLDFRPYAEGAVTDEDVDTKAYIVGDHFYADGGDYGYTLTRRPELGWEAAVCQPYVIKKDGGYHLFYTGKHFDLLQEKYDRSVIAHAVSRNGQNWKPRNTPVLEGDQLWEKDMTSYPCVMWDNEEQLFKMWYSGGDIEKPSAIGYAVSRDGDHWEKPFRGPVFEKDGTTLEKERAGACHVIKEDGWYYMFYTAWQDEYKSRICAARSRDGVTCWERHPANPLVTWGQFGAWDVESVCRPFVLHEQGRWLCYYTGSARGQNRIGVLLHDGEDLGFGGAL</sequence>
<dbReference type="GO" id="GO:0005975">
    <property type="term" value="P:carbohydrate metabolic process"/>
    <property type="evidence" value="ECO:0007669"/>
    <property type="project" value="InterPro"/>
</dbReference>
<dbReference type="Pfam" id="PF04616">
    <property type="entry name" value="Glyco_hydro_43"/>
    <property type="match status" value="1"/>
</dbReference>
<dbReference type="AlphaFoldDB" id="A0AB73T811"/>
<dbReference type="PANTHER" id="PTHR35279:SF1">
    <property type="entry name" value="ARABINANASE_LEVANSUCRASE_INVERTASE"/>
    <property type="match status" value="1"/>
</dbReference>
<proteinExistence type="inferred from homology"/>
<name>A0AB73T811_9FIRM</name>
<evidence type="ECO:0000256" key="2">
    <source>
        <dbReference type="ARBA" id="ARBA00022801"/>
    </source>
</evidence>
<gene>
    <name evidence="5" type="ORF">C7383_103400</name>
</gene>
<keyword evidence="6" id="KW-1185">Reference proteome</keyword>
<dbReference type="Proteomes" id="UP000245412">
    <property type="component" value="Unassembled WGS sequence"/>
</dbReference>
<dbReference type="InterPro" id="IPR006710">
    <property type="entry name" value="Glyco_hydro_43"/>
</dbReference>
<evidence type="ECO:0000256" key="4">
    <source>
        <dbReference type="RuleBase" id="RU361187"/>
    </source>
</evidence>
<dbReference type="GO" id="GO:0004553">
    <property type="term" value="F:hydrolase activity, hydrolyzing O-glycosyl compounds"/>
    <property type="evidence" value="ECO:0007669"/>
    <property type="project" value="InterPro"/>
</dbReference>
<evidence type="ECO:0000313" key="5">
    <source>
        <dbReference type="EMBL" id="PWJ77554.1"/>
    </source>
</evidence>
<evidence type="ECO:0000256" key="1">
    <source>
        <dbReference type="ARBA" id="ARBA00009865"/>
    </source>
</evidence>
<comment type="caution">
    <text evidence="5">The sequence shown here is derived from an EMBL/GenBank/DDBJ whole genome shotgun (WGS) entry which is preliminary data.</text>
</comment>
<dbReference type="PANTHER" id="PTHR35279">
    <property type="match status" value="1"/>
</dbReference>
<organism evidence="5 6">
    <name type="scientific">Murimonas intestini</name>
    <dbReference type="NCBI Taxonomy" id="1337051"/>
    <lineage>
        <taxon>Bacteria</taxon>
        <taxon>Bacillati</taxon>
        <taxon>Bacillota</taxon>
        <taxon>Clostridia</taxon>
        <taxon>Lachnospirales</taxon>
        <taxon>Lachnospiraceae</taxon>
        <taxon>Murimonas</taxon>
    </lineage>
</organism>
<accession>A0AB73T811</accession>
<evidence type="ECO:0000256" key="3">
    <source>
        <dbReference type="ARBA" id="ARBA00023295"/>
    </source>
</evidence>
<evidence type="ECO:0000313" key="6">
    <source>
        <dbReference type="Proteomes" id="UP000245412"/>
    </source>
</evidence>
<keyword evidence="3 4" id="KW-0326">Glycosidase</keyword>
<dbReference type="RefSeq" id="WP_109625646.1">
    <property type="nucleotide sequence ID" value="NZ_CABJAT010000015.1"/>
</dbReference>
<dbReference type="SUPFAM" id="SSF75005">
    <property type="entry name" value="Arabinanase/levansucrase/invertase"/>
    <property type="match status" value="1"/>
</dbReference>
<reference evidence="5 6" key="1">
    <citation type="submission" date="2018-05" db="EMBL/GenBank/DDBJ databases">
        <authorList>
            <person name="Goeker M."/>
            <person name="Huntemann M."/>
            <person name="Clum A."/>
            <person name="Pillay M."/>
            <person name="Palaniappan K."/>
            <person name="Varghese N."/>
            <person name="Mikhailova N."/>
            <person name="Stamatis D."/>
            <person name="Reddy T."/>
            <person name="Daum C."/>
            <person name="Shapiro N."/>
            <person name="Ivanova N."/>
            <person name="Kyrpides N."/>
            <person name="Woyke T."/>
        </authorList>
    </citation>
    <scope>NUCLEOTIDE SEQUENCE [LARGE SCALE GENOMIC DNA]</scope>
    <source>
        <strain evidence="5 6">DSM 26524</strain>
    </source>
</reference>
<dbReference type="InterPro" id="IPR023296">
    <property type="entry name" value="Glyco_hydro_beta-prop_sf"/>
</dbReference>
<protein>
    <submittedName>
        <fullName evidence="5">Glycosyl hydrolase family 43</fullName>
    </submittedName>
</protein>
<dbReference type="EMBL" id="QGGY01000003">
    <property type="protein sequence ID" value="PWJ77554.1"/>
    <property type="molecule type" value="Genomic_DNA"/>
</dbReference>
<comment type="similarity">
    <text evidence="1 4">Belongs to the glycosyl hydrolase 43 family.</text>
</comment>
<dbReference type="Gene3D" id="2.115.10.20">
    <property type="entry name" value="Glycosyl hydrolase domain, family 43"/>
    <property type="match status" value="2"/>
</dbReference>